<dbReference type="Gene3D" id="3.30.110.20">
    <property type="entry name" value="Alba-like domain"/>
    <property type="match status" value="1"/>
</dbReference>
<dbReference type="PANTHER" id="PTHR35331:SF1">
    <property type="entry name" value="STAGE V SPORULATION PROTEIN S"/>
    <property type="match status" value="1"/>
</dbReference>
<dbReference type="PANTHER" id="PTHR35331">
    <property type="entry name" value="STAGE V SPORULATION PROTEIN S"/>
    <property type="match status" value="1"/>
</dbReference>
<sequence>MLFKVSAKSRVNQLAGAIVWSMRQEGQAELQPIGAKAVNQALKAVAVAGSLMTAQEVRLVCTPSFVKHQLDGESVTGLALHVGTLPLEAAL</sequence>
<reference evidence="1 2" key="1">
    <citation type="submission" date="2021-01" db="EMBL/GenBank/DDBJ databases">
        <title>Whole genome sequence of Paenibacillus sonchi LMG 24727 for comparative genomics.</title>
        <authorList>
            <person name="Lee G."/>
            <person name="Kim M.-J."/>
            <person name="Lim K."/>
            <person name="Shin J.-H."/>
        </authorList>
    </citation>
    <scope>NUCLEOTIDE SEQUENCE [LARGE SCALE GENOMIC DNA]</scope>
    <source>
        <strain evidence="1 2">LMG 24727</strain>
    </source>
</reference>
<dbReference type="InterPro" id="IPR036882">
    <property type="entry name" value="Alba-like_dom_sf"/>
</dbReference>
<dbReference type="EMBL" id="CP068595">
    <property type="protein sequence ID" value="QQZ58857.1"/>
    <property type="molecule type" value="Genomic_DNA"/>
</dbReference>
<accession>A0A974SAJ8</accession>
<evidence type="ECO:0000313" key="2">
    <source>
        <dbReference type="Proteomes" id="UP000595841"/>
    </source>
</evidence>
<dbReference type="RefSeq" id="WP_039834660.1">
    <property type="nucleotide sequence ID" value="NZ_CP068595.1"/>
</dbReference>
<dbReference type="KEGG" id="pson:JI735_19185"/>
<dbReference type="Proteomes" id="UP000595841">
    <property type="component" value="Chromosome"/>
</dbReference>
<dbReference type="InterPro" id="IPR007347">
    <property type="entry name" value="SpoVS"/>
</dbReference>
<dbReference type="Pfam" id="PF04232">
    <property type="entry name" value="SpoVS"/>
    <property type="match status" value="1"/>
</dbReference>
<dbReference type="AlphaFoldDB" id="A0A974SAJ8"/>
<protein>
    <submittedName>
        <fullName evidence="1">Stage V sporulation protein S</fullName>
    </submittedName>
</protein>
<dbReference type="GO" id="GO:0003676">
    <property type="term" value="F:nucleic acid binding"/>
    <property type="evidence" value="ECO:0007669"/>
    <property type="project" value="InterPro"/>
</dbReference>
<name>A0A974SAJ8_9BACL</name>
<proteinExistence type="predicted"/>
<evidence type="ECO:0000313" key="1">
    <source>
        <dbReference type="EMBL" id="QQZ58857.1"/>
    </source>
</evidence>
<gene>
    <name evidence="1" type="ORF">JI735_19185</name>
</gene>
<organism evidence="1 2">
    <name type="scientific">Paenibacillus sonchi</name>
    <dbReference type="NCBI Taxonomy" id="373687"/>
    <lineage>
        <taxon>Bacteria</taxon>
        <taxon>Bacillati</taxon>
        <taxon>Bacillota</taxon>
        <taxon>Bacilli</taxon>
        <taxon>Bacillales</taxon>
        <taxon>Paenibacillaceae</taxon>
        <taxon>Paenibacillus</taxon>
        <taxon>Paenibacillus sonchi group</taxon>
    </lineage>
</organism>
<keyword evidence="2" id="KW-1185">Reference proteome</keyword>